<dbReference type="Pfam" id="PF11597">
    <property type="entry name" value="Med13_N"/>
    <property type="match status" value="1"/>
</dbReference>
<reference evidence="2 3" key="1">
    <citation type="journal article" date="2023" name="Plant Dis.">
        <title>First Report of Diplodia intermedia Causing Canker and Dieback Diseases on Apple Trees in Canada.</title>
        <authorList>
            <person name="Ellouze W."/>
            <person name="Ilyukhin E."/>
            <person name="Sulman M."/>
            <person name="Ali S."/>
        </authorList>
    </citation>
    <scope>NUCLEOTIDE SEQUENCE [LARGE SCALE GENOMIC DNA]</scope>
    <source>
        <strain evidence="2 3">M45-28</strain>
    </source>
</reference>
<keyword evidence="3" id="KW-1185">Reference proteome</keyword>
<proteinExistence type="predicted"/>
<name>A0ABR3TUL8_9PEZI</name>
<dbReference type="InterPro" id="IPR021643">
    <property type="entry name" value="Mediator_Med13_N"/>
</dbReference>
<comment type="caution">
    <text evidence="2">The sequence shown here is derived from an EMBL/GenBank/DDBJ whole genome shotgun (WGS) entry which is preliminary data.</text>
</comment>
<organism evidence="2 3">
    <name type="scientific">Diplodia intermedia</name>
    <dbReference type="NCBI Taxonomy" id="856260"/>
    <lineage>
        <taxon>Eukaryota</taxon>
        <taxon>Fungi</taxon>
        <taxon>Dikarya</taxon>
        <taxon>Ascomycota</taxon>
        <taxon>Pezizomycotina</taxon>
        <taxon>Dothideomycetes</taxon>
        <taxon>Dothideomycetes incertae sedis</taxon>
        <taxon>Botryosphaeriales</taxon>
        <taxon>Botryosphaeriaceae</taxon>
        <taxon>Diplodia</taxon>
    </lineage>
</organism>
<accession>A0ABR3TUL8</accession>
<dbReference type="Proteomes" id="UP001521184">
    <property type="component" value="Unassembled WGS sequence"/>
</dbReference>
<evidence type="ECO:0000259" key="1">
    <source>
        <dbReference type="Pfam" id="PF11597"/>
    </source>
</evidence>
<dbReference type="EMBL" id="JAKEKT020000021">
    <property type="protein sequence ID" value="KAL1644936.1"/>
    <property type="molecule type" value="Genomic_DNA"/>
</dbReference>
<evidence type="ECO:0000313" key="3">
    <source>
        <dbReference type="Proteomes" id="UP001521184"/>
    </source>
</evidence>
<sequence length="358" mass="38596">MESIKSSSTSVSAVNGYGIVSFRTFSATSAVDSPNAKAAELDGLRCVEARLREARRLVYVDRLKQLLWLFEPGSNPPALDHGSLQSQQLNGLQLATQSEGDLKAADLARFTGRFPASQSGLQHASAASNARALQAANARAFQGTQHAGQASANAADASRQHDALSVYESFMSAVIGSISYNLSRFHQMIPLNYRTFVSYSRATNPADTADDDDDDSTILGGLSCLLTTLDAHLSTAGTLVISTSVSATNNVYQLEKILSLYDVHDDFLGELVRIAPCGIIARYVGHETSAVGSERHGSGTTRRSRAVQQWKADTLRWLRMKGLVLPDMNEEAPEEAMGTWNIPKSSIRLGTRTTKTLG</sequence>
<feature type="domain" description="Mediator complex subunit Med13 N-terminal" evidence="1">
    <location>
        <begin position="1"/>
        <end position="327"/>
    </location>
</feature>
<protein>
    <recommendedName>
        <fullName evidence="1">Mediator complex subunit Med13 N-terminal domain-containing protein</fullName>
    </recommendedName>
</protein>
<gene>
    <name evidence="2" type="ORF">SLS58_004007</name>
</gene>
<evidence type="ECO:0000313" key="2">
    <source>
        <dbReference type="EMBL" id="KAL1644936.1"/>
    </source>
</evidence>